<dbReference type="GO" id="GO:0000156">
    <property type="term" value="F:phosphorelay response regulator activity"/>
    <property type="evidence" value="ECO:0007669"/>
    <property type="project" value="TreeGrafter"/>
</dbReference>
<organism evidence="4 5">
    <name type="scientific">Paraburkholderia steynii</name>
    <dbReference type="NCBI Taxonomy" id="1245441"/>
    <lineage>
        <taxon>Bacteria</taxon>
        <taxon>Pseudomonadati</taxon>
        <taxon>Pseudomonadota</taxon>
        <taxon>Betaproteobacteria</taxon>
        <taxon>Burkholderiales</taxon>
        <taxon>Burkholderiaceae</taxon>
        <taxon>Paraburkholderia</taxon>
    </lineage>
</organism>
<proteinExistence type="predicted"/>
<dbReference type="GO" id="GO:0006355">
    <property type="term" value="P:regulation of DNA-templated transcription"/>
    <property type="evidence" value="ECO:0007669"/>
    <property type="project" value="TreeGrafter"/>
</dbReference>
<keyword evidence="1 4" id="KW-0238">DNA-binding</keyword>
<dbReference type="GO" id="GO:0005829">
    <property type="term" value="C:cytosol"/>
    <property type="evidence" value="ECO:0007669"/>
    <property type="project" value="TreeGrafter"/>
</dbReference>
<protein>
    <submittedName>
        <fullName evidence="4">DNA-binding response regulator</fullName>
    </submittedName>
</protein>
<dbReference type="Proteomes" id="UP000294200">
    <property type="component" value="Unassembled WGS sequence"/>
</dbReference>
<evidence type="ECO:0000256" key="2">
    <source>
        <dbReference type="PROSITE-ProRule" id="PRU00169"/>
    </source>
</evidence>
<dbReference type="PANTHER" id="PTHR48111:SF76">
    <property type="entry name" value="TWO-COMPONENT RESPONSE REGULATOR"/>
    <property type="match status" value="1"/>
</dbReference>
<dbReference type="InterPro" id="IPR011006">
    <property type="entry name" value="CheY-like_superfamily"/>
</dbReference>
<dbReference type="PROSITE" id="PS50110">
    <property type="entry name" value="RESPONSE_REGULATORY"/>
    <property type="match status" value="1"/>
</dbReference>
<dbReference type="GO" id="GO:0032993">
    <property type="term" value="C:protein-DNA complex"/>
    <property type="evidence" value="ECO:0007669"/>
    <property type="project" value="TreeGrafter"/>
</dbReference>
<dbReference type="GO" id="GO:0000976">
    <property type="term" value="F:transcription cis-regulatory region binding"/>
    <property type="evidence" value="ECO:0007669"/>
    <property type="project" value="TreeGrafter"/>
</dbReference>
<dbReference type="PANTHER" id="PTHR48111">
    <property type="entry name" value="REGULATOR OF RPOS"/>
    <property type="match status" value="1"/>
</dbReference>
<evidence type="ECO:0000259" key="3">
    <source>
        <dbReference type="PROSITE" id="PS50110"/>
    </source>
</evidence>
<evidence type="ECO:0000313" key="5">
    <source>
        <dbReference type="Proteomes" id="UP000294200"/>
    </source>
</evidence>
<dbReference type="EMBL" id="MWML01000597">
    <property type="protein sequence ID" value="TCG02957.1"/>
    <property type="molecule type" value="Genomic_DNA"/>
</dbReference>
<feature type="domain" description="Response regulatory" evidence="3">
    <location>
        <begin position="3"/>
        <end position="71"/>
    </location>
</feature>
<dbReference type="Gene3D" id="3.40.50.2300">
    <property type="match status" value="1"/>
</dbReference>
<feature type="modified residue" description="4-aspartylphosphate" evidence="2">
    <location>
        <position position="52"/>
    </location>
</feature>
<keyword evidence="5" id="KW-1185">Reference proteome</keyword>
<name>A0A4R0X7Z5_9BURK</name>
<dbReference type="InterPro" id="IPR001789">
    <property type="entry name" value="Sig_transdc_resp-reg_receiver"/>
</dbReference>
<sequence length="71" mass="7496">MSNVLVVEDDEQTLAEIVEALTDHGCRVETASTGRDGLMFAVANSYDAIVLDRMLPGGLEGLGMLSALRSA</sequence>
<dbReference type="SUPFAM" id="SSF52172">
    <property type="entry name" value="CheY-like"/>
    <property type="match status" value="1"/>
</dbReference>
<feature type="non-terminal residue" evidence="4">
    <location>
        <position position="71"/>
    </location>
</feature>
<reference evidence="4 5" key="1">
    <citation type="submission" date="2017-02" db="EMBL/GenBank/DDBJ databases">
        <title>Paraburkholderia sophoroidis sp. nov. and Paraburkholderia steynii sp. nov. rhizobial symbionts of the fynbos legume Hypocalyptus sophoroides.</title>
        <authorList>
            <person name="Steenkamp E.T."/>
            <person name="Beukes C.W."/>
            <person name="Van Zyl E."/>
            <person name="Avontuur J."/>
            <person name="Chan W.Y."/>
            <person name="Hassen A."/>
            <person name="Palmer M."/>
            <person name="Mthombeni L."/>
            <person name="Phalane F."/>
            <person name="Sereme K."/>
            <person name="Venter S.N."/>
        </authorList>
    </citation>
    <scope>NUCLEOTIDE SEQUENCE [LARGE SCALE GENOMIC DNA]</scope>
    <source>
        <strain evidence="4 5">HC1.1ba</strain>
    </source>
</reference>
<accession>A0A4R0X7Z5</accession>
<comment type="caution">
    <text evidence="4">The sequence shown here is derived from an EMBL/GenBank/DDBJ whole genome shotgun (WGS) entry which is preliminary data.</text>
</comment>
<gene>
    <name evidence="4" type="ORF">BZM27_52025</name>
</gene>
<evidence type="ECO:0000313" key="4">
    <source>
        <dbReference type="EMBL" id="TCG02957.1"/>
    </source>
</evidence>
<evidence type="ECO:0000256" key="1">
    <source>
        <dbReference type="ARBA" id="ARBA00023125"/>
    </source>
</evidence>
<dbReference type="AlphaFoldDB" id="A0A4R0X7Z5"/>
<dbReference type="InterPro" id="IPR039420">
    <property type="entry name" value="WalR-like"/>
</dbReference>
<dbReference type="Pfam" id="PF00072">
    <property type="entry name" value="Response_reg"/>
    <property type="match status" value="1"/>
</dbReference>
<keyword evidence="2" id="KW-0597">Phosphoprotein</keyword>